<name>A0ABR9B8U6_9RHOO</name>
<sequence>MAISQTDIDNLNEAIALGERSVSMSDGRRVEYRSVAELIMARDDLQRQLAASQQQRRRQVYLVQGGRGF</sequence>
<accession>A0ABR9B8U6</accession>
<organism evidence="1 2">
    <name type="scientific">Thauera sedimentorum</name>
    <dbReference type="NCBI Taxonomy" id="2767595"/>
    <lineage>
        <taxon>Bacteria</taxon>
        <taxon>Pseudomonadati</taxon>
        <taxon>Pseudomonadota</taxon>
        <taxon>Betaproteobacteria</taxon>
        <taxon>Rhodocyclales</taxon>
        <taxon>Zoogloeaceae</taxon>
        <taxon>Thauera</taxon>
    </lineage>
</organism>
<comment type="caution">
    <text evidence="1">The sequence shown here is derived from an EMBL/GenBank/DDBJ whole genome shotgun (WGS) entry which is preliminary data.</text>
</comment>
<dbReference type="EMBL" id="JACYTO010000001">
    <property type="protein sequence ID" value="MBD8502755.1"/>
    <property type="molecule type" value="Genomic_DNA"/>
</dbReference>
<gene>
    <name evidence="1" type="ORF">IFO67_07630</name>
</gene>
<evidence type="ECO:0000313" key="1">
    <source>
        <dbReference type="EMBL" id="MBD8502755.1"/>
    </source>
</evidence>
<proteinExistence type="predicted"/>
<evidence type="ECO:0008006" key="3">
    <source>
        <dbReference type="Google" id="ProtNLM"/>
    </source>
</evidence>
<protein>
    <recommendedName>
        <fullName evidence="3">GpW family protein</fullName>
    </recommendedName>
</protein>
<reference evidence="2" key="1">
    <citation type="submission" date="2023-07" db="EMBL/GenBank/DDBJ databases">
        <title>Thauera sp. CAU 1555 isolated from sand of Yaerae Beach.</title>
        <authorList>
            <person name="Kim W."/>
        </authorList>
    </citation>
    <scope>NUCLEOTIDE SEQUENCE [LARGE SCALE GENOMIC DNA]</scope>
    <source>
        <strain evidence="2">CAU 1555</strain>
    </source>
</reference>
<dbReference type="Proteomes" id="UP000603602">
    <property type="component" value="Unassembled WGS sequence"/>
</dbReference>
<evidence type="ECO:0000313" key="2">
    <source>
        <dbReference type="Proteomes" id="UP000603602"/>
    </source>
</evidence>
<dbReference type="NCBIfam" id="NF047331">
    <property type="entry name" value="phage_HTJ"/>
    <property type="match status" value="1"/>
</dbReference>
<dbReference type="RefSeq" id="WP_187717517.1">
    <property type="nucleotide sequence ID" value="NZ_JACTAH010000001.1"/>
</dbReference>
<keyword evidence="2" id="KW-1185">Reference proteome</keyword>